<accession>A0A0W8G4Q4</accession>
<sequence>MASYKYRSIPGARRGCRKGPGRGRGGDPVTKRRRARIPRPAGDMESSCRFFIARCDLCQRVVFLGCVAGRPEPFPSRGGHNDPRKTA</sequence>
<dbReference type="EMBL" id="LNQE01000269">
    <property type="protein sequence ID" value="KUG28002.1"/>
    <property type="molecule type" value="Genomic_DNA"/>
</dbReference>
<evidence type="ECO:0000313" key="2">
    <source>
        <dbReference type="EMBL" id="KUG28002.1"/>
    </source>
</evidence>
<protein>
    <submittedName>
        <fullName evidence="2">Uncharacterized protein</fullName>
    </submittedName>
</protein>
<reference evidence="2" key="1">
    <citation type="journal article" date="2015" name="Proc. Natl. Acad. Sci. U.S.A.">
        <title>Networks of energetic and metabolic interactions define dynamics in microbial communities.</title>
        <authorList>
            <person name="Embree M."/>
            <person name="Liu J.K."/>
            <person name="Al-Bassam M.M."/>
            <person name="Zengler K."/>
        </authorList>
    </citation>
    <scope>NUCLEOTIDE SEQUENCE</scope>
</reference>
<dbReference type="AlphaFoldDB" id="A0A0W8G4Q4"/>
<feature type="region of interest" description="Disordered" evidence="1">
    <location>
        <begin position="1"/>
        <end position="42"/>
    </location>
</feature>
<organism evidence="2">
    <name type="scientific">hydrocarbon metagenome</name>
    <dbReference type="NCBI Taxonomy" id="938273"/>
    <lineage>
        <taxon>unclassified sequences</taxon>
        <taxon>metagenomes</taxon>
        <taxon>ecological metagenomes</taxon>
    </lineage>
</organism>
<comment type="caution">
    <text evidence="2">The sequence shown here is derived from an EMBL/GenBank/DDBJ whole genome shotgun (WGS) entry which is preliminary data.</text>
</comment>
<proteinExistence type="predicted"/>
<name>A0A0W8G4Q4_9ZZZZ</name>
<evidence type="ECO:0000256" key="1">
    <source>
        <dbReference type="SAM" id="MobiDB-lite"/>
    </source>
</evidence>
<gene>
    <name evidence="2" type="ORF">ASZ90_002149</name>
</gene>